<dbReference type="PANTHER" id="PTHR23236:SF11">
    <property type="entry name" value="EUKARYOTIC TRANSLATION INITIATION FACTOR 4H"/>
    <property type="match status" value="1"/>
</dbReference>
<accession>A0A8J8SZJ4</accession>
<dbReference type="AlphaFoldDB" id="A0A8J8SZJ4"/>
<evidence type="ECO:0000259" key="4">
    <source>
        <dbReference type="PROSITE" id="PS50102"/>
    </source>
</evidence>
<dbReference type="PANTHER" id="PTHR23236">
    <property type="entry name" value="EUKARYOTIC TRANSLATION INITIATION FACTOR 4B/4H"/>
    <property type="match status" value="1"/>
</dbReference>
<dbReference type="InterPro" id="IPR035979">
    <property type="entry name" value="RBD_domain_sf"/>
</dbReference>
<evidence type="ECO:0000256" key="2">
    <source>
        <dbReference type="PROSITE-ProRule" id="PRU00176"/>
    </source>
</evidence>
<sequence length="298" mass="34091">MAKKDKKPPTPSLSSEEEEELAVEQAEEEEASIDESLSSSDASKEEVVPQPKVVLKKGGVQNEKDDLQVFVSGIPYECNEQELRDFFPANVQALIKEVKLPRYQDSGRCRGYAHITFTSEEGREAALLQNKNKLKGRYLEIALAQGKNNQAFSKDYTKSIAESMPDDCKTLFVKGLPYSFKEDDVGDRFRRFGAIKSIRLAYNWMTKQSKGFAYINFDSHESAKRALQEMNGKEVQGRRIKVDFDVVQEPKKGYKINVVQSERNKLYNKEVIKEEVSKRKKKQKDKQRVAMTRITKGK</sequence>
<reference evidence="5" key="1">
    <citation type="submission" date="2019-06" db="EMBL/GenBank/DDBJ databases">
        <authorList>
            <person name="Zheng W."/>
        </authorList>
    </citation>
    <scope>NUCLEOTIDE SEQUENCE</scope>
    <source>
        <strain evidence="5">QDHG01</strain>
    </source>
</reference>
<dbReference type="Proteomes" id="UP000785679">
    <property type="component" value="Unassembled WGS sequence"/>
</dbReference>
<dbReference type="CDD" id="cd00590">
    <property type="entry name" value="RRM_SF"/>
    <property type="match status" value="1"/>
</dbReference>
<keyword evidence="1 2" id="KW-0694">RNA-binding</keyword>
<dbReference type="EMBL" id="RRYP01013147">
    <property type="protein sequence ID" value="TNV76682.1"/>
    <property type="molecule type" value="Genomic_DNA"/>
</dbReference>
<feature type="compositionally biased region" description="Acidic residues" evidence="3">
    <location>
        <begin position="15"/>
        <end position="33"/>
    </location>
</feature>
<feature type="domain" description="RRM" evidence="4">
    <location>
        <begin position="169"/>
        <end position="247"/>
    </location>
</feature>
<feature type="domain" description="RRM" evidence="4">
    <location>
        <begin position="67"/>
        <end position="146"/>
    </location>
</feature>
<evidence type="ECO:0000256" key="1">
    <source>
        <dbReference type="ARBA" id="ARBA00022884"/>
    </source>
</evidence>
<dbReference type="InterPro" id="IPR012677">
    <property type="entry name" value="Nucleotide-bd_a/b_plait_sf"/>
</dbReference>
<evidence type="ECO:0000256" key="3">
    <source>
        <dbReference type="SAM" id="MobiDB-lite"/>
    </source>
</evidence>
<proteinExistence type="predicted"/>
<dbReference type="OrthoDB" id="439808at2759"/>
<evidence type="ECO:0000313" key="5">
    <source>
        <dbReference type="EMBL" id="TNV76682.1"/>
    </source>
</evidence>
<dbReference type="SMART" id="SM00360">
    <property type="entry name" value="RRM"/>
    <property type="match status" value="2"/>
</dbReference>
<comment type="caution">
    <text evidence="5">The sequence shown here is derived from an EMBL/GenBank/DDBJ whole genome shotgun (WGS) entry which is preliminary data.</text>
</comment>
<gene>
    <name evidence="5" type="ORF">FGO68_gene2413</name>
</gene>
<dbReference type="SUPFAM" id="SSF54928">
    <property type="entry name" value="RNA-binding domain, RBD"/>
    <property type="match status" value="2"/>
</dbReference>
<feature type="region of interest" description="Disordered" evidence="3">
    <location>
        <begin position="1"/>
        <end position="52"/>
    </location>
</feature>
<dbReference type="PROSITE" id="PS50102">
    <property type="entry name" value="RRM"/>
    <property type="match status" value="2"/>
</dbReference>
<dbReference type="InterPro" id="IPR000504">
    <property type="entry name" value="RRM_dom"/>
</dbReference>
<evidence type="ECO:0000313" key="6">
    <source>
        <dbReference type="Proteomes" id="UP000785679"/>
    </source>
</evidence>
<dbReference type="GO" id="GO:0003723">
    <property type="term" value="F:RNA binding"/>
    <property type="evidence" value="ECO:0007669"/>
    <property type="project" value="UniProtKB-UniRule"/>
</dbReference>
<organism evidence="5 6">
    <name type="scientific">Halteria grandinella</name>
    <dbReference type="NCBI Taxonomy" id="5974"/>
    <lineage>
        <taxon>Eukaryota</taxon>
        <taxon>Sar</taxon>
        <taxon>Alveolata</taxon>
        <taxon>Ciliophora</taxon>
        <taxon>Intramacronucleata</taxon>
        <taxon>Spirotrichea</taxon>
        <taxon>Stichotrichia</taxon>
        <taxon>Sporadotrichida</taxon>
        <taxon>Halteriidae</taxon>
        <taxon>Halteria</taxon>
    </lineage>
</organism>
<dbReference type="Pfam" id="PF00076">
    <property type="entry name" value="RRM_1"/>
    <property type="match status" value="2"/>
</dbReference>
<keyword evidence="6" id="KW-1185">Reference proteome</keyword>
<feature type="region of interest" description="Disordered" evidence="3">
    <location>
        <begin position="277"/>
        <end position="298"/>
    </location>
</feature>
<name>A0A8J8SZJ4_HALGN</name>
<dbReference type="Gene3D" id="3.30.70.330">
    <property type="match status" value="2"/>
</dbReference>
<protein>
    <recommendedName>
        <fullName evidence="4">RRM domain-containing protein</fullName>
    </recommendedName>
</protein>